<gene>
    <name evidence="2" type="ORF">FRY74_00235</name>
</gene>
<name>A0A5C6RXC9_9FLAO</name>
<evidence type="ECO:0000313" key="2">
    <source>
        <dbReference type="EMBL" id="TXB66645.1"/>
    </source>
</evidence>
<dbReference type="RefSeq" id="WP_147097471.1">
    <property type="nucleotide sequence ID" value="NZ_VOOS01000001.1"/>
</dbReference>
<dbReference type="OrthoDB" id="9965943at2"/>
<keyword evidence="3" id="KW-1185">Reference proteome</keyword>
<evidence type="ECO:0000256" key="1">
    <source>
        <dbReference type="SAM" id="Phobius"/>
    </source>
</evidence>
<feature type="transmembrane region" description="Helical" evidence="1">
    <location>
        <begin position="12"/>
        <end position="33"/>
    </location>
</feature>
<evidence type="ECO:0000313" key="3">
    <source>
        <dbReference type="Proteomes" id="UP000321721"/>
    </source>
</evidence>
<reference evidence="2 3" key="1">
    <citation type="submission" date="2019-08" db="EMBL/GenBank/DDBJ databases">
        <title>Genome of Vicingus serpentipes NCIMB 15042.</title>
        <authorList>
            <person name="Bowman J.P."/>
        </authorList>
    </citation>
    <scope>NUCLEOTIDE SEQUENCE [LARGE SCALE GENOMIC DNA]</scope>
    <source>
        <strain evidence="2 3">NCIMB 15042</strain>
    </source>
</reference>
<organism evidence="2 3">
    <name type="scientific">Vicingus serpentipes</name>
    <dbReference type="NCBI Taxonomy" id="1926625"/>
    <lineage>
        <taxon>Bacteria</taxon>
        <taxon>Pseudomonadati</taxon>
        <taxon>Bacteroidota</taxon>
        <taxon>Flavobacteriia</taxon>
        <taxon>Flavobacteriales</taxon>
        <taxon>Vicingaceae</taxon>
        <taxon>Vicingus</taxon>
    </lineage>
</organism>
<keyword evidence="1" id="KW-0472">Membrane</keyword>
<feature type="transmembrane region" description="Helical" evidence="1">
    <location>
        <begin position="39"/>
        <end position="59"/>
    </location>
</feature>
<dbReference type="EMBL" id="VOOS01000001">
    <property type="protein sequence ID" value="TXB66645.1"/>
    <property type="molecule type" value="Genomic_DNA"/>
</dbReference>
<dbReference type="Proteomes" id="UP000321721">
    <property type="component" value="Unassembled WGS sequence"/>
</dbReference>
<dbReference type="AlphaFoldDB" id="A0A5C6RXC9"/>
<sequence>MKRKRISRDLSFHKYTILFCIISTLMTLLAFYLLGAYNLITGTAIVLLFFIVFFLFFSINKVVEYDNNNMYILKEDKTEVIPLKNILKIKMTMTTLNHSIFWKITYLNESNTTKNIRILPRIWYQNFFSFREEVKKANKNVIIKNYSHSFDFDQ</sequence>
<keyword evidence="1" id="KW-0812">Transmembrane</keyword>
<protein>
    <submittedName>
        <fullName evidence="2">Uncharacterized protein</fullName>
    </submittedName>
</protein>
<comment type="caution">
    <text evidence="2">The sequence shown here is derived from an EMBL/GenBank/DDBJ whole genome shotgun (WGS) entry which is preliminary data.</text>
</comment>
<proteinExistence type="predicted"/>
<keyword evidence="1" id="KW-1133">Transmembrane helix</keyword>
<accession>A0A5C6RXC9</accession>